<reference evidence="1 2" key="1">
    <citation type="submission" date="2020-08" db="EMBL/GenBank/DDBJ databases">
        <title>Genomic Encyclopedia of Type Strains, Phase IV (KMG-IV): sequencing the most valuable type-strain genomes for metagenomic binning, comparative biology and taxonomic classification.</title>
        <authorList>
            <person name="Goeker M."/>
        </authorList>
    </citation>
    <scope>NUCLEOTIDE SEQUENCE [LARGE SCALE GENOMIC DNA]</scope>
    <source>
        <strain evidence="1 2">DSM 15867</strain>
    </source>
</reference>
<dbReference type="Proteomes" id="UP000574769">
    <property type="component" value="Unassembled WGS sequence"/>
</dbReference>
<gene>
    <name evidence="1" type="ORF">GGQ96_001618</name>
</gene>
<accession>A0A7W7AJS0</accession>
<proteinExistence type="predicted"/>
<sequence length="304" mass="32310">MRGSVLVAAGAMIVAGPAVAEVIHVEGIFAAGSREASRLPTIGVDLFGGPAGDALGVAIERRLAALGRDGVPHAQIIAPSLRPDGLLSGRASSSVDQSGYTESRERCAEKKDDKCVRRVRYKVACLQRTVTLRADLRLTRQRDDRILYAFAPTRSDSSQWCEDEAGGLGADVAVQSMVESIADQVRLDLAPHREQYKIRIREERDGLPPALADRFRAAVHQTKQDEPAACAAFASIGAAAPDHGPTLFNQALCAESAGRYAEAAALYTRARVFAPRAGGEISRGLERTASLAAGAEDVKHMAAL</sequence>
<evidence type="ECO:0000313" key="2">
    <source>
        <dbReference type="Proteomes" id="UP000574769"/>
    </source>
</evidence>
<name>A0A7W7AJS0_9SPHN</name>
<dbReference type="Gene3D" id="1.25.40.10">
    <property type="entry name" value="Tetratricopeptide repeat domain"/>
    <property type="match status" value="1"/>
</dbReference>
<evidence type="ECO:0000313" key="1">
    <source>
        <dbReference type="EMBL" id="MBB4617490.1"/>
    </source>
</evidence>
<dbReference type="EMBL" id="JACHNY010000003">
    <property type="protein sequence ID" value="MBB4617490.1"/>
    <property type="molecule type" value="Genomic_DNA"/>
</dbReference>
<keyword evidence="2" id="KW-1185">Reference proteome</keyword>
<organism evidence="1 2">
    <name type="scientific">Sphingomonas abaci</name>
    <dbReference type="NCBI Taxonomy" id="237611"/>
    <lineage>
        <taxon>Bacteria</taxon>
        <taxon>Pseudomonadati</taxon>
        <taxon>Pseudomonadota</taxon>
        <taxon>Alphaproteobacteria</taxon>
        <taxon>Sphingomonadales</taxon>
        <taxon>Sphingomonadaceae</taxon>
        <taxon>Sphingomonas</taxon>
    </lineage>
</organism>
<dbReference type="RefSeq" id="WP_184113370.1">
    <property type="nucleotide sequence ID" value="NZ_JACHNY010000003.1"/>
</dbReference>
<comment type="caution">
    <text evidence="1">The sequence shown here is derived from an EMBL/GenBank/DDBJ whole genome shotgun (WGS) entry which is preliminary data.</text>
</comment>
<dbReference type="SUPFAM" id="SSF48452">
    <property type="entry name" value="TPR-like"/>
    <property type="match status" value="1"/>
</dbReference>
<evidence type="ECO:0008006" key="3">
    <source>
        <dbReference type="Google" id="ProtNLM"/>
    </source>
</evidence>
<dbReference type="AlphaFoldDB" id="A0A7W7AJS0"/>
<protein>
    <recommendedName>
        <fullName evidence="3">Tetratricopeptide repeat protein</fullName>
    </recommendedName>
</protein>
<dbReference type="InterPro" id="IPR011990">
    <property type="entry name" value="TPR-like_helical_dom_sf"/>
</dbReference>